<dbReference type="AlphaFoldDB" id="A4X8W9"/>
<keyword evidence="1" id="KW-0479">Metal-binding</keyword>
<dbReference type="eggNOG" id="COG4715">
    <property type="taxonomic scope" value="Bacteria"/>
</dbReference>
<protein>
    <recommendedName>
        <fullName evidence="3">SWIM-type domain-containing protein</fullName>
    </recommendedName>
</protein>
<evidence type="ECO:0000256" key="1">
    <source>
        <dbReference type="PROSITE-ProRule" id="PRU00325"/>
    </source>
</evidence>
<evidence type="ECO:0000313" key="5">
    <source>
        <dbReference type="Proteomes" id="UP000000235"/>
    </source>
</evidence>
<reference evidence="5" key="1">
    <citation type="journal article" date="2007" name="Proc. Natl. Acad. Sci. U.S.A.">
        <title>Genome sequencing reveals complex secondary metabolome in the marine actinomycete Salinispora tropica.</title>
        <authorList>
            <person name="Udwary D.W."/>
            <person name="Zeigler L."/>
            <person name="Asolkar R.N."/>
            <person name="Singan V."/>
            <person name="Lapidus A."/>
            <person name="Fenical W."/>
            <person name="Jensen P.R."/>
            <person name="Moore B.S."/>
        </authorList>
    </citation>
    <scope>NUCLEOTIDE SEQUENCE [LARGE SCALE GENOMIC DNA]</scope>
    <source>
        <strain evidence="5">ATCC BAA-916 / DSM 44818 / CNB-440</strain>
    </source>
</reference>
<gene>
    <name evidence="4" type="ordered locus">Strop_2879</name>
</gene>
<feature type="domain" description="SWIM-type" evidence="3">
    <location>
        <begin position="58"/>
        <end position="92"/>
    </location>
</feature>
<keyword evidence="5" id="KW-1185">Reference proteome</keyword>
<sequence length="674" mass="70168">MSAPSATSRGDLLALTPDSLAALTNRGLVKRATKELDQAAPAVIVDGDGTVRGTFPDGTAASLPRGGLDAGACSCDATTICRHLVGLILAYQRQHTAAGLLADPGPQPRSPIDVPSAAPPNTGTGPAAWSPGSFTDEQLTSRVGARLMAAARRVERAGYLARVRRPTSTDPVPTVELGSATVRFLVPHDLGFVHTDAVADTRDDVLALAVWAFRVADERAPGLAEVRVEVGGPANDDGSGSGIEATLLLADRVLRDGAVHVGTGIAAAVAEQQQALDAVGLRWPLLALGDLADHLTAYRERSARYRPDTLAGLILELHARHRAVCNGGGSLRALVLGTDEAAETPLRQVRLDSLGCRVSAVGQQRTVEIFHAHAETATVLVLRRSWEGEADGAALARRRIAGTTVDALATGNVVTESAVRSASRTVRLATSRLAQTTVNPSQGHWDALPKALVVRDIGALGVELDALPPRMVRPRIEAELVRVVTVADVLTVNYSPGQQRLDAVIVDAHGTRATVTATHTVAAPGRLDAVAAALNGKNGRVRYVSGIVHRSAGAVVIDPLALAVDGAMVVPDLAPSVASHLGFGGGDEPSQLVAALQESRTLLTTVAHQGLLHLPATYPDRLLGAARELTKVGLRRVARALNGFAGTLGSDPGEAAVQAWVDAYLRVEVALDLC</sequence>
<evidence type="ECO:0000313" key="4">
    <source>
        <dbReference type="EMBL" id="ABP55319.1"/>
    </source>
</evidence>
<dbReference type="EMBL" id="CP000667">
    <property type="protein sequence ID" value="ABP55319.1"/>
    <property type="molecule type" value="Genomic_DNA"/>
</dbReference>
<dbReference type="KEGG" id="stp:Strop_2879"/>
<dbReference type="PROSITE" id="PS50966">
    <property type="entry name" value="ZF_SWIM"/>
    <property type="match status" value="1"/>
</dbReference>
<feature type="region of interest" description="Disordered" evidence="2">
    <location>
        <begin position="100"/>
        <end position="135"/>
    </location>
</feature>
<dbReference type="PATRIC" id="fig|369723.5.peg.2966"/>
<evidence type="ECO:0000259" key="3">
    <source>
        <dbReference type="PROSITE" id="PS50966"/>
    </source>
</evidence>
<evidence type="ECO:0000256" key="2">
    <source>
        <dbReference type="SAM" id="MobiDB-lite"/>
    </source>
</evidence>
<organism evidence="4 5">
    <name type="scientific">Salinispora tropica (strain ATCC BAA-916 / DSM 44818 / JCM 13857 / NBRC 105044 / CNB-440)</name>
    <dbReference type="NCBI Taxonomy" id="369723"/>
    <lineage>
        <taxon>Bacteria</taxon>
        <taxon>Bacillati</taxon>
        <taxon>Actinomycetota</taxon>
        <taxon>Actinomycetes</taxon>
        <taxon>Micromonosporales</taxon>
        <taxon>Micromonosporaceae</taxon>
        <taxon>Salinispora</taxon>
    </lineage>
</organism>
<keyword evidence="1" id="KW-0863">Zinc-finger</keyword>
<feature type="compositionally biased region" description="Low complexity" evidence="2">
    <location>
        <begin position="115"/>
        <end position="128"/>
    </location>
</feature>
<dbReference type="RefSeq" id="WP_012014098.1">
    <property type="nucleotide sequence ID" value="NC_009380.1"/>
</dbReference>
<dbReference type="InterPro" id="IPR007527">
    <property type="entry name" value="Znf_SWIM"/>
</dbReference>
<dbReference type="GO" id="GO:0008270">
    <property type="term" value="F:zinc ion binding"/>
    <property type="evidence" value="ECO:0007669"/>
    <property type="project" value="UniProtKB-KW"/>
</dbReference>
<accession>A4X8W9</accession>
<dbReference type="HOGENOM" id="CLU_020792_0_1_11"/>
<dbReference type="STRING" id="369723.Strop_2879"/>
<dbReference type="Proteomes" id="UP000000235">
    <property type="component" value="Chromosome"/>
</dbReference>
<proteinExistence type="predicted"/>
<name>A4X8W9_SALTO</name>
<keyword evidence="1" id="KW-0862">Zinc</keyword>